<reference evidence="2" key="1">
    <citation type="journal article" date="2023" name="Mol. Phylogenet. Evol.">
        <title>Genome-scale phylogeny and comparative genomics of the fungal order Sordariales.</title>
        <authorList>
            <person name="Hensen N."/>
            <person name="Bonometti L."/>
            <person name="Westerberg I."/>
            <person name="Brannstrom I.O."/>
            <person name="Guillou S."/>
            <person name="Cros-Aarteil S."/>
            <person name="Calhoun S."/>
            <person name="Haridas S."/>
            <person name="Kuo A."/>
            <person name="Mondo S."/>
            <person name="Pangilinan J."/>
            <person name="Riley R."/>
            <person name="LaButti K."/>
            <person name="Andreopoulos B."/>
            <person name="Lipzen A."/>
            <person name="Chen C."/>
            <person name="Yan M."/>
            <person name="Daum C."/>
            <person name="Ng V."/>
            <person name="Clum A."/>
            <person name="Steindorff A."/>
            <person name="Ohm R.A."/>
            <person name="Martin F."/>
            <person name="Silar P."/>
            <person name="Natvig D.O."/>
            <person name="Lalanne C."/>
            <person name="Gautier V."/>
            <person name="Ament-Velasquez S.L."/>
            <person name="Kruys A."/>
            <person name="Hutchinson M.I."/>
            <person name="Powell A.J."/>
            <person name="Barry K."/>
            <person name="Miller A.N."/>
            <person name="Grigoriev I.V."/>
            <person name="Debuchy R."/>
            <person name="Gladieux P."/>
            <person name="Hiltunen Thoren M."/>
            <person name="Johannesson H."/>
        </authorList>
    </citation>
    <scope>NUCLEOTIDE SEQUENCE</scope>
    <source>
        <strain evidence="2">CBS 232.78</strain>
    </source>
</reference>
<sequence length="464" mass="50446">MLAAHRDQENLLSHQAAAASSKQQLQSKTPGARYPKTPLKVPLNDENTNHGFGGKSVLRTKGNNENIATVGKGGNGLGKATRSNLMTPAEPRTTRAPLGNKTTNAKARATQQNAGVKDIVREFEKTGIKPTTTVRPRQGGPQVESSKLEVHTDKSPLDEDEDIEYAPPSVKDAPYQSDVFPDGVLTYAGLKPENMFKGYYQYYFNHVDDNGMSATEREMEEQRKRDFQRGDEQIRKDMDEFDWSIGDVPASKDFFKVQKDSVTAAEEATQDKKPRALALRAPTTVASRRAALALAMPAKPLSTSQTKANRPLGAAAAPATKPKPKPFLLAGRKTALPAIQPRSTSTPVDRAGSVAASRSTLGYSKGRSASSTVHTRMPSVSRLPEVASPNQPRPRALTRSVSTASSGSDCTITPARFAQTSKDWKQPEFMSIFDDVDEEGDGNPASMPSFDYVDDDDFQLSTNF</sequence>
<protein>
    <submittedName>
        <fullName evidence="2">Uncharacterized protein</fullName>
    </submittedName>
</protein>
<feature type="region of interest" description="Disordered" evidence="1">
    <location>
        <begin position="129"/>
        <end position="161"/>
    </location>
</feature>
<feature type="compositionally biased region" description="Polar residues" evidence="1">
    <location>
        <begin position="356"/>
        <end position="374"/>
    </location>
</feature>
<evidence type="ECO:0000313" key="2">
    <source>
        <dbReference type="EMBL" id="KAK3378558.1"/>
    </source>
</evidence>
<evidence type="ECO:0000256" key="1">
    <source>
        <dbReference type="SAM" id="MobiDB-lite"/>
    </source>
</evidence>
<organism evidence="2 3">
    <name type="scientific">Podospora didyma</name>
    <dbReference type="NCBI Taxonomy" id="330526"/>
    <lineage>
        <taxon>Eukaryota</taxon>
        <taxon>Fungi</taxon>
        <taxon>Dikarya</taxon>
        <taxon>Ascomycota</taxon>
        <taxon>Pezizomycotina</taxon>
        <taxon>Sordariomycetes</taxon>
        <taxon>Sordariomycetidae</taxon>
        <taxon>Sordariales</taxon>
        <taxon>Podosporaceae</taxon>
        <taxon>Podospora</taxon>
    </lineage>
</organism>
<proteinExistence type="predicted"/>
<feature type="region of interest" description="Disordered" evidence="1">
    <location>
        <begin position="89"/>
        <end position="113"/>
    </location>
</feature>
<evidence type="ECO:0000313" key="3">
    <source>
        <dbReference type="Proteomes" id="UP001285441"/>
    </source>
</evidence>
<feature type="region of interest" description="Disordered" evidence="1">
    <location>
        <begin position="1"/>
        <end position="59"/>
    </location>
</feature>
<keyword evidence="3" id="KW-1185">Reference proteome</keyword>
<feature type="region of interest" description="Disordered" evidence="1">
    <location>
        <begin position="299"/>
        <end position="326"/>
    </location>
</feature>
<gene>
    <name evidence="2" type="ORF">B0H63DRAFT_480245</name>
</gene>
<feature type="region of interest" description="Disordered" evidence="1">
    <location>
        <begin position="434"/>
        <end position="464"/>
    </location>
</feature>
<feature type="compositionally biased region" description="Low complexity" evidence="1">
    <location>
        <begin position="11"/>
        <end position="28"/>
    </location>
</feature>
<dbReference type="EMBL" id="JAULSW010000006">
    <property type="protein sequence ID" value="KAK3378558.1"/>
    <property type="molecule type" value="Genomic_DNA"/>
</dbReference>
<feature type="compositionally biased region" description="Polar residues" evidence="1">
    <location>
        <begin position="100"/>
        <end position="113"/>
    </location>
</feature>
<feature type="compositionally biased region" description="Basic and acidic residues" evidence="1">
    <location>
        <begin position="146"/>
        <end position="157"/>
    </location>
</feature>
<name>A0AAE0KLA8_9PEZI</name>
<accession>A0AAE0KLA8</accession>
<feature type="region of interest" description="Disordered" evidence="1">
    <location>
        <begin position="338"/>
        <end position="411"/>
    </location>
</feature>
<feature type="compositionally biased region" description="Polar residues" evidence="1">
    <location>
        <begin position="399"/>
        <end position="411"/>
    </location>
</feature>
<reference evidence="2" key="2">
    <citation type="submission" date="2023-06" db="EMBL/GenBank/DDBJ databases">
        <authorList>
            <consortium name="Lawrence Berkeley National Laboratory"/>
            <person name="Haridas S."/>
            <person name="Hensen N."/>
            <person name="Bonometti L."/>
            <person name="Westerberg I."/>
            <person name="Brannstrom I.O."/>
            <person name="Guillou S."/>
            <person name="Cros-Aarteil S."/>
            <person name="Calhoun S."/>
            <person name="Kuo A."/>
            <person name="Mondo S."/>
            <person name="Pangilinan J."/>
            <person name="Riley R."/>
            <person name="LaButti K."/>
            <person name="Andreopoulos B."/>
            <person name="Lipzen A."/>
            <person name="Chen C."/>
            <person name="Yanf M."/>
            <person name="Daum C."/>
            <person name="Ng V."/>
            <person name="Clum A."/>
            <person name="Steindorff A."/>
            <person name="Ohm R."/>
            <person name="Martin F."/>
            <person name="Silar P."/>
            <person name="Natvig D."/>
            <person name="Lalanne C."/>
            <person name="Gautier V."/>
            <person name="Ament-velasquez S.L."/>
            <person name="Kruys A."/>
            <person name="Hutchinson M.I."/>
            <person name="Powell A.J."/>
            <person name="Barry K."/>
            <person name="Miller A.N."/>
            <person name="Grigoriev I.V."/>
            <person name="Debuchy R."/>
            <person name="Gladieux P."/>
            <person name="Thoren M.H."/>
            <person name="Johannesson H."/>
        </authorList>
    </citation>
    <scope>NUCLEOTIDE SEQUENCE</scope>
    <source>
        <strain evidence="2">CBS 232.78</strain>
    </source>
</reference>
<dbReference type="AlphaFoldDB" id="A0AAE0KLA8"/>
<comment type="caution">
    <text evidence="2">The sequence shown here is derived from an EMBL/GenBank/DDBJ whole genome shotgun (WGS) entry which is preliminary data.</text>
</comment>
<dbReference type="Proteomes" id="UP001285441">
    <property type="component" value="Unassembled WGS sequence"/>
</dbReference>
<feature type="region of interest" description="Disordered" evidence="1">
    <location>
        <begin position="65"/>
        <end position="84"/>
    </location>
</feature>